<evidence type="ECO:0000256" key="5">
    <source>
        <dbReference type="ARBA" id="ARBA00022516"/>
    </source>
</evidence>
<keyword evidence="9" id="KW-0012">Acyltransferase</keyword>
<feature type="compositionally biased region" description="Low complexity" evidence="11">
    <location>
        <begin position="512"/>
        <end position="539"/>
    </location>
</feature>
<evidence type="ECO:0000256" key="7">
    <source>
        <dbReference type="ARBA" id="ARBA00022798"/>
    </source>
</evidence>
<comment type="catalytic activity">
    <reaction evidence="10">
        <text>an acyl-CoA + a 1,2-diacyl-sn-glycerol = a triacyl-sn-glycerol + CoA</text>
        <dbReference type="Rhea" id="RHEA:10868"/>
        <dbReference type="ChEBI" id="CHEBI:17815"/>
        <dbReference type="ChEBI" id="CHEBI:57287"/>
        <dbReference type="ChEBI" id="CHEBI:58342"/>
        <dbReference type="ChEBI" id="CHEBI:64615"/>
        <dbReference type="EC" id="2.3.1.20"/>
    </reaction>
</comment>
<dbReference type="PANTHER" id="PTHR31650:SF1">
    <property type="entry name" value="WAX ESTER SYNTHASE_DIACYLGLYCEROL ACYLTRANSFERASE 4-RELATED"/>
    <property type="match status" value="1"/>
</dbReference>
<feature type="region of interest" description="Disordered" evidence="11">
    <location>
        <begin position="491"/>
        <end position="601"/>
    </location>
</feature>
<dbReference type="InterPro" id="IPR023213">
    <property type="entry name" value="CAT-like_dom_sf"/>
</dbReference>
<keyword evidence="5" id="KW-0444">Lipid biosynthesis</keyword>
<evidence type="ECO:0000256" key="8">
    <source>
        <dbReference type="ARBA" id="ARBA00023098"/>
    </source>
</evidence>
<dbReference type="Pfam" id="PF06974">
    <property type="entry name" value="WS_DGAT_C"/>
    <property type="match status" value="1"/>
</dbReference>
<evidence type="ECO:0000256" key="11">
    <source>
        <dbReference type="SAM" id="MobiDB-lite"/>
    </source>
</evidence>
<evidence type="ECO:0000256" key="9">
    <source>
        <dbReference type="ARBA" id="ARBA00023315"/>
    </source>
</evidence>
<dbReference type="SUPFAM" id="SSF52777">
    <property type="entry name" value="CoA-dependent acyltransferases"/>
    <property type="match status" value="2"/>
</dbReference>
<evidence type="ECO:0000256" key="1">
    <source>
        <dbReference type="ARBA" id="ARBA00004771"/>
    </source>
</evidence>
<sequence>MFEVLRGKRDAMSKVDTAWLRMESPTNLMMITGVLMFETRLDLAALRKLIGERFLAFRRFRQKAVDNGSSAAWEIDKDFDLDWHVRLTALPGAADKLELERLVSQLASSPLDHSKPLWQFHVVENYRGGSVLISRIHHCYADGLALVQVLLSLTDASPSVEQHAELAKVWLKKDQGSVMDRLLQPTKAGFAKALVAGEKVIGKGLEMWKDPALAAELAREGGEITRELAIALSLSDDPPTAFKGPLGVSKRVAWAEPLPLDDVKTLGKALGCTVNDVLLACAAGALRGHLVDNGQAADGLTIRATVPVNLRPLEHAKKLGNHFGLVFLDLPIGEANPMRRLERVAANMRELKRSRQAALTFGLLAAVGMAPAAVQRAALELFSRKATAVATNVPGPQMPLYLAGARVRELMFWVPQNGSIGMGISILSYNGNVHFGLIIDAKLVGDPESVVQRFAGEFEKLLLSTLMEDWDGELSSGDVAATYRHFVPGGGGAAGQAAKGGTSAKPAKRKAAAGGKTAAAAAEARQAHEPVAAGAGPAARARRKPALRRAASESAAPVRSETAAAPRAKPARAAGRSTPAAGDAFGAELQRFRSRAGKRRS</sequence>
<feature type="compositionally biased region" description="Low complexity" evidence="11">
    <location>
        <begin position="495"/>
        <end position="505"/>
    </location>
</feature>
<evidence type="ECO:0000256" key="4">
    <source>
        <dbReference type="ARBA" id="ARBA00013244"/>
    </source>
</evidence>
<comment type="similarity">
    <text evidence="3">Belongs to the long-chain O-acyltransferase family.</text>
</comment>
<feature type="domain" description="O-acyltransferase WSD1-like N-terminal" evidence="12">
    <location>
        <begin position="12"/>
        <end position="277"/>
    </location>
</feature>
<organism evidence="14 15">
    <name type="scientific">Tahibacter harae</name>
    <dbReference type="NCBI Taxonomy" id="2963937"/>
    <lineage>
        <taxon>Bacteria</taxon>
        <taxon>Pseudomonadati</taxon>
        <taxon>Pseudomonadota</taxon>
        <taxon>Gammaproteobacteria</taxon>
        <taxon>Lysobacterales</taxon>
        <taxon>Rhodanobacteraceae</taxon>
        <taxon>Tahibacter</taxon>
    </lineage>
</organism>
<accession>A0ABT1QSX8</accession>
<evidence type="ECO:0000313" key="14">
    <source>
        <dbReference type="EMBL" id="MCQ4165366.1"/>
    </source>
</evidence>
<comment type="caution">
    <text evidence="14">The sequence shown here is derived from an EMBL/GenBank/DDBJ whole genome shotgun (WGS) entry which is preliminary data.</text>
</comment>
<evidence type="ECO:0000256" key="2">
    <source>
        <dbReference type="ARBA" id="ARBA00005189"/>
    </source>
</evidence>
<feature type="compositionally biased region" description="Basic residues" evidence="11">
    <location>
        <begin position="592"/>
        <end position="601"/>
    </location>
</feature>
<evidence type="ECO:0000259" key="13">
    <source>
        <dbReference type="Pfam" id="PF06974"/>
    </source>
</evidence>
<name>A0ABT1QSX8_9GAMM</name>
<dbReference type="NCBIfam" id="TIGR02946">
    <property type="entry name" value="acyl_WS_DGAT"/>
    <property type="match status" value="1"/>
</dbReference>
<comment type="pathway">
    <text evidence="2">Lipid metabolism.</text>
</comment>
<proteinExistence type="inferred from homology"/>
<keyword evidence="8" id="KW-0443">Lipid metabolism</keyword>
<gene>
    <name evidence="14" type="ORF">NM961_11660</name>
</gene>
<keyword evidence="15" id="KW-1185">Reference proteome</keyword>
<keyword evidence="6" id="KW-0808">Transferase</keyword>
<reference evidence="14" key="1">
    <citation type="submission" date="2022-07" db="EMBL/GenBank/DDBJ databases">
        <title>Tahibacter sp., a new gammaproteobacterium isolated from the silt sample collected at pig farm.</title>
        <authorList>
            <person name="Chen H."/>
        </authorList>
    </citation>
    <scope>NUCLEOTIDE SEQUENCE</scope>
    <source>
        <strain evidence="14">P2K</strain>
    </source>
</reference>
<dbReference type="EC" id="2.3.1.20" evidence="4"/>
<feature type="compositionally biased region" description="Low complexity" evidence="11">
    <location>
        <begin position="563"/>
        <end position="574"/>
    </location>
</feature>
<dbReference type="InterPro" id="IPR004255">
    <property type="entry name" value="O-acyltransferase_WSD1_N"/>
</dbReference>
<evidence type="ECO:0000256" key="10">
    <source>
        <dbReference type="ARBA" id="ARBA00048109"/>
    </source>
</evidence>
<feature type="domain" description="O-acyltransferase WSD1 C-terminal" evidence="13">
    <location>
        <begin position="320"/>
        <end position="461"/>
    </location>
</feature>
<dbReference type="Pfam" id="PF03007">
    <property type="entry name" value="WS_DGAT_cat"/>
    <property type="match status" value="1"/>
</dbReference>
<evidence type="ECO:0000259" key="12">
    <source>
        <dbReference type="Pfam" id="PF03007"/>
    </source>
</evidence>
<dbReference type="EMBL" id="JANFQO010000009">
    <property type="protein sequence ID" value="MCQ4165366.1"/>
    <property type="molecule type" value="Genomic_DNA"/>
</dbReference>
<dbReference type="Gene3D" id="3.30.559.10">
    <property type="entry name" value="Chloramphenicol acetyltransferase-like domain"/>
    <property type="match status" value="1"/>
</dbReference>
<protein>
    <recommendedName>
        <fullName evidence="4">diacylglycerol O-acyltransferase</fullName>
        <ecNumber evidence="4">2.3.1.20</ecNumber>
    </recommendedName>
</protein>
<dbReference type="RefSeq" id="WP_255914523.1">
    <property type="nucleotide sequence ID" value="NZ_JANFQO010000009.1"/>
</dbReference>
<dbReference type="Proteomes" id="UP001165498">
    <property type="component" value="Unassembled WGS sequence"/>
</dbReference>
<keyword evidence="7" id="KW-0319">Glycerol metabolism</keyword>
<evidence type="ECO:0000256" key="6">
    <source>
        <dbReference type="ARBA" id="ARBA00022679"/>
    </source>
</evidence>
<dbReference type="PANTHER" id="PTHR31650">
    <property type="entry name" value="O-ACYLTRANSFERASE (WSD1-LIKE) FAMILY PROTEIN"/>
    <property type="match status" value="1"/>
</dbReference>
<dbReference type="InterPro" id="IPR014292">
    <property type="entry name" value="Acyl_transf_WS/DGAT"/>
</dbReference>
<comment type="pathway">
    <text evidence="1">Glycerolipid metabolism; triacylglycerol biosynthesis.</text>
</comment>
<evidence type="ECO:0000256" key="3">
    <source>
        <dbReference type="ARBA" id="ARBA00009587"/>
    </source>
</evidence>
<dbReference type="InterPro" id="IPR045034">
    <property type="entry name" value="O-acyltransferase_WSD1-like"/>
</dbReference>
<dbReference type="InterPro" id="IPR009721">
    <property type="entry name" value="O-acyltransferase_WSD1_C"/>
</dbReference>
<evidence type="ECO:0000313" key="15">
    <source>
        <dbReference type="Proteomes" id="UP001165498"/>
    </source>
</evidence>